<name>V2WGU4_MONRO</name>
<keyword evidence="2" id="KW-1185">Reference proteome</keyword>
<comment type="caution">
    <text evidence="1">The sequence shown here is derived from an EMBL/GenBank/DDBJ whole genome shotgun (WGS) entry which is preliminary data.</text>
</comment>
<evidence type="ECO:0000313" key="2">
    <source>
        <dbReference type="Proteomes" id="UP000017559"/>
    </source>
</evidence>
<reference evidence="1 2" key="1">
    <citation type="journal article" date="2014" name="BMC Genomics">
        <title>Genome and secretome analysis of the hemibiotrophic fungal pathogen, Moniliophthora roreri, which causes frosty pod rot disease of cacao: mechanisms of the biotrophic and necrotrophic phases.</title>
        <authorList>
            <person name="Meinhardt L.W."/>
            <person name="Costa G.G.L."/>
            <person name="Thomazella D.P.T."/>
            <person name="Teixeira P.J.P.L."/>
            <person name="Carazzolle M.F."/>
            <person name="Schuster S.C."/>
            <person name="Carlson J.E."/>
            <person name="Guiltinan M.J."/>
            <person name="Mieczkowski P."/>
            <person name="Farmer A."/>
            <person name="Ramaraj T."/>
            <person name="Crozier J."/>
            <person name="Davis R.E."/>
            <person name="Shao J."/>
            <person name="Melnick R.L."/>
            <person name="Pereira G.A.G."/>
            <person name="Bailey B.A."/>
        </authorList>
    </citation>
    <scope>NUCLEOTIDE SEQUENCE [LARGE SCALE GENOMIC DNA]</scope>
    <source>
        <strain evidence="1 2">MCA 2997</strain>
    </source>
</reference>
<protein>
    <submittedName>
        <fullName evidence="1">Uncharacterized protein</fullName>
    </submittedName>
</protein>
<dbReference type="OrthoDB" id="3060635at2759"/>
<dbReference type="EMBL" id="AWSO01002979">
    <property type="protein sequence ID" value="ESK80797.1"/>
    <property type="molecule type" value="Genomic_DNA"/>
</dbReference>
<dbReference type="Proteomes" id="UP000017559">
    <property type="component" value="Unassembled WGS sequence"/>
</dbReference>
<dbReference type="STRING" id="1381753.V2WGU4"/>
<dbReference type="AlphaFoldDB" id="V2WGU4"/>
<dbReference type="HOGENOM" id="CLU_1454793_0_0_1"/>
<dbReference type="Pfam" id="PF18759">
    <property type="entry name" value="Plavaka"/>
    <property type="match status" value="1"/>
</dbReference>
<dbReference type="InterPro" id="IPR041078">
    <property type="entry name" value="Plavaka"/>
</dbReference>
<accession>V2WGU4</accession>
<dbReference type="KEGG" id="mrr:Moror_8494"/>
<evidence type="ECO:0000313" key="1">
    <source>
        <dbReference type="EMBL" id="ESK80797.1"/>
    </source>
</evidence>
<organism evidence="1 2">
    <name type="scientific">Moniliophthora roreri (strain MCA 2997)</name>
    <name type="common">Cocoa frosty pod rot fungus</name>
    <name type="synonym">Crinipellis roreri</name>
    <dbReference type="NCBI Taxonomy" id="1381753"/>
    <lineage>
        <taxon>Eukaryota</taxon>
        <taxon>Fungi</taxon>
        <taxon>Dikarya</taxon>
        <taxon>Basidiomycota</taxon>
        <taxon>Agaricomycotina</taxon>
        <taxon>Agaricomycetes</taxon>
        <taxon>Agaricomycetidae</taxon>
        <taxon>Agaricales</taxon>
        <taxon>Marasmiineae</taxon>
        <taxon>Marasmiaceae</taxon>
        <taxon>Moniliophthora</taxon>
    </lineage>
</organism>
<sequence>MLGNQIHDFDIYFHSTWNWIEEVVKHPKIASQIEWNTSDYWWDIQTTLNTDPSLGSNAKPLLLLIYTDKNKLSTFGTTKGYPVIAQIGNVPSDLRGRWVIRWHPIIPEDAQHSDKKGFADFKAVVWHKLALKMFESLLELIKVVGAPNTTGHPKHYDGVPNTFQFANFDPYQAVSFDDLHFADSGL</sequence>
<proteinExistence type="predicted"/>
<gene>
    <name evidence="1" type="ORF">Moror_8494</name>
</gene>